<dbReference type="PANTHER" id="PTHR13950">
    <property type="entry name" value="RABCONNECTIN-RELATED"/>
    <property type="match status" value="1"/>
</dbReference>
<feature type="region of interest" description="Disordered" evidence="1">
    <location>
        <begin position="21"/>
        <end position="44"/>
    </location>
</feature>
<dbReference type="InterPro" id="IPR036322">
    <property type="entry name" value="WD40_repeat_dom_sf"/>
</dbReference>
<evidence type="ECO:0000259" key="2">
    <source>
        <dbReference type="Pfam" id="PF08457"/>
    </source>
</evidence>
<feature type="domain" description="Sfi1 spindle body" evidence="2">
    <location>
        <begin position="427"/>
        <end position="657"/>
    </location>
</feature>
<dbReference type="InterPro" id="IPR022033">
    <property type="entry name" value="Rav1p_C"/>
</dbReference>
<feature type="compositionally biased region" description="Low complexity" evidence="1">
    <location>
        <begin position="1011"/>
        <end position="1025"/>
    </location>
</feature>
<dbReference type="GO" id="GO:0043291">
    <property type="term" value="C:RAVE complex"/>
    <property type="evidence" value="ECO:0007669"/>
    <property type="project" value="TreeGrafter"/>
</dbReference>
<feature type="compositionally biased region" description="Basic and acidic residues" evidence="1">
    <location>
        <begin position="154"/>
        <end position="170"/>
    </location>
</feature>
<feature type="compositionally biased region" description="Polar residues" evidence="1">
    <location>
        <begin position="137"/>
        <end position="149"/>
    </location>
</feature>
<dbReference type="PANTHER" id="PTHR13950:SF9">
    <property type="entry name" value="RABCONNECTIN-3A"/>
    <property type="match status" value="1"/>
</dbReference>
<dbReference type="Proteomes" id="UP000813444">
    <property type="component" value="Unassembled WGS sequence"/>
</dbReference>
<feature type="compositionally biased region" description="Acidic residues" evidence="1">
    <location>
        <begin position="244"/>
        <end position="253"/>
    </location>
</feature>
<evidence type="ECO:0000313" key="4">
    <source>
        <dbReference type="EMBL" id="KAH7320314.1"/>
    </source>
</evidence>
<protein>
    <submittedName>
        <fullName evidence="4">RAVE protein 1 C terminal-domain-containing protein</fullName>
    </submittedName>
</protein>
<sequence length="2400" mass="271966">MAFVTPDPAIHLAYNQANINLPASPPDDGRAGARSPGSTRASSEPYYTNQDITILYDIVVAAQHELENDAHPKPLPAAALFKAYDNVLPKHGIDPDDDHHLSAFIFRIGGERGDGSLLSKFQTILGRMGIVLEHSDNTTSSLSESNSPPNIVRPWDRHMPKEDGATRDGLEFSDTPSASPANDKRWAPPTAPSVASPRAVDDFDSYHDVGSNNSLPHRLAAARDQAKPTVEPAYQPAYEPIYEPEDQPENELEQESRDEPKNGEAELDPVPRPRRTAEEIRQEILKRLNHSGPDGLAAMRRATLVSALDRWRGAASTPQNLGDRRPPREDRLQTIVEVSDSSFEESGMRENVGDEHQEVQLPFAEANSVIPPTVEKHSSPLQEKSIASEVEQPPTPQNPTEKPAIVEESFSKSQLPHTPQAQPPTNDKAHIRLLKRAARARQLYLASKMFNRWADKTARRLEREAVARRHMIRFRCFRAWIQTPISASPTVDQLRSLTAVQKLRRAVAVQEEQFKKAAESLAHSYRLGVVSRVFERWSNSLLQQELRKKRAAELSSKALTKWRVQTSHDKSVGMVIVADNERFLRMQACHFWSRRIISDSIYSNAARQIYMERLAYKYLREWWQQAEARRRAETWRHHMLMDKAARAFDHWNLQARAQAFIWRNEYVAVSRVFERWTAVAQRDKQQGDLAMAHYRDRMRSRLVTTLSQAHKEHSNLTRLHSRASLYVNATKLLEVFDSAVQRRKTQEKHNLRRAIMKRYTQLSSARKKRNFFSALDTWREATRESLEQDQMAKSHKELETMEQQNAILTKWREAANVQREQAAEIDQRYAQQYLDKWANSTQQHEERGRQAWEAWVIRKQHEYLKDWSIAAMQQGGQAHTATVARHRHDREKRNVVFRYWRQSLGLNDEIQPEEFEGGALGNESQLAYRSTWRNPFASRSQARRTPFRSDDLASLLGTPTPWTGLQSNVGKGSRMDPLTEAEEVYFPGPALPEDDTSRAPRPAQGTKGKEPLALPTTTPRAPVPLHLKRVYQPQNPRSDNRGHGTSLPLRMQTGRSKQPLNDTVVGLQPVPGSQNREEMLGQSTMHPPPRPFQSQRTVNITEPSDMFAPIAYISGNAFTILEGVTDILQTIYDDDDHHLEAIALDEASGKIATCTATQVRVYKPVGLYDNALKWALEVAFPIPTSKPYFYETCSVSWGSSEELLVATSSLYLFSTKTEPLRLWDKNLPSPVKSAALSYDSAYIASVGHYDRSPKVWRRLSYGQDEVRFDFTYLRHPDLVTSIRWRKPFHIEQAAENVLYTFCLDNHVRIWIPTETVEGRHWKLWGRIDLGSSLPNAPTSAGVRIAFIVDGRDFTASVERAVQDRMSDDPSTDEVALDHLVAIANKSPEVCIAVDCAGNMAAWALENVGGDDTSKSRIFSIAQVQSRQFERLEGYFSLHEPQHAELQAYCDKRTGEIHMLLHTFDARIGVFVSNAADLLDPITNNRRLQLRNIWCGHSEPIKKVIRNFSGRAIVSRTSAGESIVWQHATQKSGSPGLALTRQSVIPNKGSIHRICVFRKGRFAVALHQGVATLWDCRQEKAVALASVSVEVEGQPLCLIILPRPHFQDYTTAHIATITSERHGVVWEVTLPKYFETPSSSEPSGMREFCRFDLQSIEDLAYVLPVDPAGAKPLVSGFLDVFARDVAISYTNSGRVEFWTARVDLEKQRVDWLSTCATDTGLSNPSLVSGSMLKKAALVNSTRSQLTIWDVGGSQLEYEADYDAHNIVQDLDWTSTPDSQSILAVGFQYRVILLAQMRFDYLNKGPAWAAIREINIRDLTPHPIGDSAWLGDGHLVVGAGHQMFIYDRRVRASDTVRTDLRLPPRKDGSWDIFEAVQRFNGPLPVFHPHFLSQCILSGKNIMVRRILLSLHKTLKFFIPGESIDDYLGIDPNDFYDREGTSSKVKDRTASAYLNGDTSADEEDESFTEQTATMINEKLTKITIPQLSGHEQIQLADIIECVSLVEHHRRSLDENGARFVLFFRQHALRKGRTNEMQLSWREINWAFHSSSQDILVDFVSRQYHGSMLWEHARESGMFVWLSDNTALRTQFEIIARNEYTKSDTKNPVDCSLFYLALRKKTVLQGLWRMATGNKEQAATQKLLANNFDDPKWKRSALKNAYALLSKRRFNYAAAFFLLADRLEDAIEICLRQLDDMQLAIAIGRVYGGDDSPVFKKLLKEDVLPLAAQKGNRWLASWAFWMLGRKDMAVRSLITPVYALVETPCSPDMKSRLFLTDDPALVVLYSQLRQQTLQTLRGASKIGPKIEWEFVLHSAKLYDRMGCDLLGLDLVRNWEFQRTSAVGLGGDMNPLKLLRRRSSLVVDDMPSAKLHALGVGLEPTKPSNNQPTTFVEPDAGSLLDSFGF</sequence>
<evidence type="ECO:0000313" key="5">
    <source>
        <dbReference type="Proteomes" id="UP000813444"/>
    </source>
</evidence>
<name>A0A8K0WRU0_9HYPO</name>
<dbReference type="InterPro" id="IPR052208">
    <property type="entry name" value="DmX-like/RAVE_component"/>
</dbReference>
<feature type="region of interest" description="Disordered" evidence="1">
    <location>
        <begin position="987"/>
        <end position="1062"/>
    </location>
</feature>
<proteinExistence type="predicted"/>
<accession>A0A8K0WRU0</accession>
<dbReference type="OrthoDB" id="342131at2759"/>
<feature type="region of interest" description="Disordered" evidence="1">
    <location>
        <begin position="244"/>
        <end position="276"/>
    </location>
</feature>
<feature type="region of interest" description="Disordered" evidence="1">
    <location>
        <begin position="365"/>
        <end position="402"/>
    </location>
</feature>
<feature type="domain" description="RAVE complex protein Rav1 C-terminal" evidence="3">
    <location>
        <begin position="1692"/>
        <end position="2326"/>
    </location>
</feature>
<dbReference type="EMBL" id="JAGPNK010000006">
    <property type="protein sequence ID" value="KAH7320314.1"/>
    <property type="molecule type" value="Genomic_DNA"/>
</dbReference>
<evidence type="ECO:0000256" key="1">
    <source>
        <dbReference type="SAM" id="MobiDB-lite"/>
    </source>
</evidence>
<dbReference type="GO" id="GO:0007035">
    <property type="term" value="P:vacuolar acidification"/>
    <property type="evidence" value="ECO:0007669"/>
    <property type="project" value="TreeGrafter"/>
</dbReference>
<keyword evidence="5" id="KW-1185">Reference proteome</keyword>
<organism evidence="4 5">
    <name type="scientific">Stachybotrys elegans</name>
    <dbReference type="NCBI Taxonomy" id="80388"/>
    <lineage>
        <taxon>Eukaryota</taxon>
        <taxon>Fungi</taxon>
        <taxon>Dikarya</taxon>
        <taxon>Ascomycota</taxon>
        <taxon>Pezizomycotina</taxon>
        <taxon>Sordariomycetes</taxon>
        <taxon>Hypocreomycetidae</taxon>
        <taxon>Hypocreales</taxon>
        <taxon>Stachybotryaceae</taxon>
        <taxon>Stachybotrys</taxon>
    </lineage>
</organism>
<dbReference type="Gene3D" id="2.130.10.10">
    <property type="entry name" value="YVTN repeat-like/Quinoprotein amine dehydrogenase"/>
    <property type="match status" value="1"/>
</dbReference>
<comment type="caution">
    <text evidence="4">The sequence shown here is derived from an EMBL/GenBank/DDBJ whole genome shotgun (WGS) entry which is preliminary data.</text>
</comment>
<dbReference type="SUPFAM" id="SSF50978">
    <property type="entry name" value="WD40 repeat-like"/>
    <property type="match status" value="1"/>
</dbReference>
<feature type="compositionally biased region" description="Basic and acidic residues" evidence="1">
    <location>
        <begin position="254"/>
        <end position="276"/>
    </location>
</feature>
<dbReference type="Pfam" id="PF08457">
    <property type="entry name" value="Sfi1"/>
    <property type="match status" value="1"/>
</dbReference>
<dbReference type="InterPro" id="IPR013665">
    <property type="entry name" value="Sfi1_dom"/>
</dbReference>
<feature type="region of interest" description="Disordered" evidence="1">
    <location>
        <begin position="137"/>
        <end position="211"/>
    </location>
</feature>
<dbReference type="Pfam" id="PF12234">
    <property type="entry name" value="Rav1p_C"/>
    <property type="match status" value="1"/>
</dbReference>
<gene>
    <name evidence="4" type="ORF">B0I35DRAFT_478572</name>
</gene>
<dbReference type="InterPro" id="IPR015943">
    <property type="entry name" value="WD40/YVTN_repeat-like_dom_sf"/>
</dbReference>
<evidence type="ECO:0000259" key="3">
    <source>
        <dbReference type="Pfam" id="PF12234"/>
    </source>
</evidence>
<reference evidence="4" key="1">
    <citation type="journal article" date="2021" name="Nat. Commun.">
        <title>Genetic determinants of endophytism in the Arabidopsis root mycobiome.</title>
        <authorList>
            <person name="Mesny F."/>
            <person name="Miyauchi S."/>
            <person name="Thiergart T."/>
            <person name="Pickel B."/>
            <person name="Atanasova L."/>
            <person name="Karlsson M."/>
            <person name="Huettel B."/>
            <person name="Barry K.W."/>
            <person name="Haridas S."/>
            <person name="Chen C."/>
            <person name="Bauer D."/>
            <person name="Andreopoulos W."/>
            <person name="Pangilinan J."/>
            <person name="LaButti K."/>
            <person name="Riley R."/>
            <person name="Lipzen A."/>
            <person name="Clum A."/>
            <person name="Drula E."/>
            <person name="Henrissat B."/>
            <person name="Kohler A."/>
            <person name="Grigoriev I.V."/>
            <person name="Martin F.M."/>
            <person name="Hacquard S."/>
        </authorList>
    </citation>
    <scope>NUCLEOTIDE SEQUENCE</scope>
    <source>
        <strain evidence="4">MPI-CAGE-CH-0235</strain>
    </source>
</reference>